<feature type="transmembrane region" description="Helical" evidence="7">
    <location>
        <begin position="303"/>
        <end position="327"/>
    </location>
</feature>
<keyword evidence="5 7" id="KW-1133">Transmembrane helix</keyword>
<protein>
    <submittedName>
        <fullName evidence="9">MFS transporter</fullName>
    </submittedName>
</protein>
<dbReference type="Pfam" id="PF07690">
    <property type="entry name" value="MFS_1"/>
    <property type="match status" value="1"/>
</dbReference>
<dbReference type="Gene3D" id="1.20.1250.20">
    <property type="entry name" value="MFS general substrate transporter like domains"/>
    <property type="match status" value="2"/>
</dbReference>
<feature type="transmembrane region" description="Helical" evidence="7">
    <location>
        <begin position="379"/>
        <end position="400"/>
    </location>
</feature>
<feature type="transmembrane region" description="Helical" evidence="7">
    <location>
        <begin position="45"/>
        <end position="65"/>
    </location>
</feature>
<evidence type="ECO:0000256" key="2">
    <source>
        <dbReference type="ARBA" id="ARBA00022448"/>
    </source>
</evidence>
<evidence type="ECO:0000256" key="6">
    <source>
        <dbReference type="ARBA" id="ARBA00023136"/>
    </source>
</evidence>
<dbReference type="InterPro" id="IPR050189">
    <property type="entry name" value="MFS_Efflux_Transporters"/>
</dbReference>
<keyword evidence="12" id="KW-1185">Reference proteome</keyword>
<evidence type="ECO:0000256" key="5">
    <source>
        <dbReference type="ARBA" id="ARBA00022989"/>
    </source>
</evidence>
<keyword evidence="2" id="KW-0813">Transport</keyword>
<feature type="transmembrane region" description="Helical" evidence="7">
    <location>
        <begin position="279"/>
        <end position="297"/>
    </location>
</feature>
<comment type="subcellular location">
    <subcellularLocation>
        <location evidence="1">Cell membrane</location>
        <topology evidence="1">Multi-pass membrane protein</topology>
    </subcellularLocation>
</comment>
<sequence length="430" mass="46341">MKKQLNLKRIVQFLCLSGASIIYYVPYMIGLYYDTFQAATGATDIQLGVIQSAYTTMTIATYFLGGLLADRISSKTLLSLSYLATGLLAVFVGFFPSYTVMVILFGAMGITTTLTFWAALIKATRIFAKAGGEGTALASMEGTRNVLSSIVSTVALILFGVFADKIFGLRIVIYIFAGMNVLIGLLIHFIFDRDTVEKPEGEGVIKILLSALKDPNVWLMSFIILGVFATNVNLRYITPYATSMFGLSALGGAILGNFREYMRPVGSYISALVGDRFGISKSIIVMTLLLAAFNFGLPLLPTGAANVIGIFVGGAMGYILIGAVRGLYFATQSEAKMPLFMAGTVTGILSTIGFLPDSFLPIINGNIIQNNDPSVCYGIIFNISGAFALFACVIAIIFHIRNKENIKELKAIRLARIAAEKEEASSSVEQ</sequence>
<organism evidence="9 11">
    <name type="scientific">Eubacterium limosum</name>
    <dbReference type="NCBI Taxonomy" id="1736"/>
    <lineage>
        <taxon>Bacteria</taxon>
        <taxon>Bacillati</taxon>
        <taxon>Bacillota</taxon>
        <taxon>Clostridia</taxon>
        <taxon>Eubacteriales</taxon>
        <taxon>Eubacteriaceae</taxon>
        <taxon>Eubacterium</taxon>
    </lineage>
</organism>
<evidence type="ECO:0000256" key="7">
    <source>
        <dbReference type="SAM" id="Phobius"/>
    </source>
</evidence>
<dbReference type="InterPro" id="IPR036259">
    <property type="entry name" value="MFS_trans_sf"/>
</dbReference>
<reference evidence="9" key="1">
    <citation type="journal article" date="2015" name="Genome Announc.">
        <title>Draft Genome Sequence of Chemolithoautotrophic Acetogenic Butanol-Producing Eubacterium limosum ATCC 8486.</title>
        <authorList>
            <person name="Song Y."/>
            <person name="Cho B.K."/>
        </authorList>
    </citation>
    <scope>NUCLEOTIDE SEQUENCE</scope>
    <source>
        <strain evidence="9">ATCC 8486</strain>
    </source>
</reference>
<proteinExistence type="predicted"/>
<dbReference type="SUPFAM" id="SSF103473">
    <property type="entry name" value="MFS general substrate transporter"/>
    <property type="match status" value="1"/>
</dbReference>
<dbReference type="AlphaFoldDB" id="A0AAC9W2M3"/>
<keyword evidence="4 7" id="KW-0812">Transmembrane</keyword>
<evidence type="ECO:0000256" key="1">
    <source>
        <dbReference type="ARBA" id="ARBA00004651"/>
    </source>
</evidence>
<evidence type="ECO:0000313" key="9">
    <source>
        <dbReference type="EMBL" id="ARD65038.1"/>
    </source>
</evidence>
<dbReference type="RefSeq" id="WP_038352056.1">
    <property type="nucleotide sequence ID" value="NZ_CP019962.1"/>
</dbReference>
<dbReference type="GO" id="GO:0005886">
    <property type="term" value="C:plasma membrane"/>
    <property type="evidence" value="ECO:0007669"/>
    <property type="project" value="UniProtKB-SubCell"/>
</dbReference>
<dbReference type="InterPro" id="IPR011701">
    <property type="entry name" value="MFS"/>
</dbReference>
<keyword evidence="3" id="KW-1003">Cell membrane</keyword>
<feature type="transmembrane region" description="Helical" evidence="7">
    <location>
        <begin position="339"/>
        <end position="359"/>
    </location>
</feature>
<feature type="transmembrane region" description="Helical" evidence="7">
    <location>
        <begin position="240"/>
        <end position="258"/>
    </location>
</feature>
<reference evidence="11" key="2">
    <citation type="journal article" date="2017" name="Sci. Rep.">
        <title>Determination of the Genome and Primary Transcriptome of Syngas Fermenting Eubacterium limosum ATCC 8486.</title>
        <authorList>
            <person name="Song Y."/>
            <person name="Shin J."/>
            <person name="Jeong Y."/>
            <person name="Jin S."/>
            <person name="Lee J.K."/>
            <person name="Kim D.R."/>
            <person name="Kim S.C."/>
            <person name="Cho S."/>
            <person name="Cho B.K."/>
        </authorList>
    </citation>
    <scope>NUCLEOTIDE SEQUENCE [LARGE SCALE GENOMIC DNA]</scope>
    <source>
        <strain evidence="11">ATCC 8486</strain>
    </source>
</reference>
<feature type="transmembrane region" description="Helical" evidence="7">
    <location>
        <begin position="12"/>
        <end position="33"/>
    </location>
</feature>
<feature type="transmembrane region" description="Helical" evidence="7">
    <location>
        <begin position="77"/>
        <end position="95"/>
    </location>
</feature>
<accession>A0AAC9W2M3</accession>
<feature type="transmembrane region" description="Helical" evidence="7">
    <location>
        <begin position="142"/>
        <end position="163"/>
    </location>
</feature>
<dbReference type="CDD" id="cd06174">
    <property type="entry name" value="MFS"/>
    <property type="match status" value="1"/>
</dbReference>
<feature type="transmembrane region" description="Helical" evidence="7">
    <location>
        <begin position="169"/>
        <end position="191"/>
    </location>
</feature>
<dbReference type="EMBL" id="CP019962">
    <property type="protein sequence ID" value="ARD65038.1"/>
    <property type="molecule type" value="Genomic_DNA"/>
</dbReference>
<evidence type="ECO:0000313" key="12">
    <source>
        <dbReference type="Proteomes" id="UP001215087"/>
    </source>
</evidence>
<dbReference type="Proteomes" id="UP001215087">
    <property type="component" value="Unassembled WGS sequence"/>
</dbReference>
<gene>
    <name evidence="9" type="ORF">B2M23_05540</name>
    <name evidence="10" type="ORF">PTZ04_13215</name>
</gene>
<evidence type="ECO:0000256" key="3">
    <source>
        <dbReference type="ARBA" id="ARBA00022475"/>
    </source>
</evidence>
<dbReference type="KEGG" id="elim:B2M23_05540"/>
<feature type="domain" description="Major facilitator superfamily (MFS) profile" evidence="8">
    <location>
        <begin position="11"/>
        <end position="403"/>
    </location>
</feature>
<evidence type="ECO:0000313" key="11">
    <source>
        <dbReference type="Proteomes" id="UP000192391"/>
    </source>
</evidence>
<reference evidence="10 12" key="4">
    <citation type="submission" date="2023-02" db="EMBL/GenBank/DDBJ databases">
        <title>Comparative genome analysis of Eubacterium limosum species.</title>
        <authorList>
            <person name="Bak J.E."/>
        </authorList>
    </citation>
    <scope>NUCLEOTIDE SEQUENCE [LARGE SCALE GENOMIC DNA]</scope>
    <source>
        <strain evidence="10 12">KGMB01548</strain>
    </source>
</reference>
<keyword evidence="6 7" id="KW-0472">Membrane</keyword>
<reference evidence="9" key="3">
    <citation type="submission" date="2017-02" db="EMBL/GenBank/DDBJ databases">
        <title>Integrative analysis reveals regulation of autotrophic growth of syngas fermenting bacteria at the translational level.</title>
        <authorList>
            <person name="Song Y."/>
            <person name="Shin J."/>
            <person name="Jeong Y."/>
            <person name="Jin S."/>
            <person name="Kim D.R."/>
            <person name="Kim S.C."/>
            <person name="Cho S."/>
            <person name="Cho B.-K."/>
        </authorList>
    </citation>
    <scope>NUCLEOTIDE SEQUENCE</scope>
    <source>
        <strain evidence="9">ATCC 8486</strain>
    </source>
</reference>
<dbReference type="PANTHER" id="PTHR43124">
    <property type="entry name" value="PURINE EFFLUX PUMP PBUE"/>
    <property type="match status" value="1"/>
</dbReference>
<dbReference type="EMBL" id="JAQSVD010000007">
    <property type="protein sequence ID" value="MDE1471210.1"/>
    <property type="molecule type" value="Genomic_DNA"/>
</dbReference>
<dbReference type="PANTHER" id="PTHR43124:SF3">
    <property type="entry name" value="CHLORAMPHENICOL EFFLUX PUMP RV0191"/>
    <property type="match status" value="1"/>
</dbReference>
<dbReference type="GO" id="GO:0022857">
    <property type="term" value="F:transmembrane transporter activity"/>
    <property type="evidence" value="ECO:0007669"/>
    <property type="project" value="InterPro"/>
</dbReference>
<feature type="transmembrane region" description="Helical" evidence="7">
    <location>
        <begin position="101"/>
        <end position="121"/>
    </location>
</feature>
<feature type="transmembrane region" description="Helical" evidence="7">
    <location>
        <begin position="216"/>
        <end position="234"/>
    </location>
</feature>
<evidence type="ECO:0000259" key="8">
    <source>
        <dbReference type="PROSITE" id="PS50850"/>
    </source>
</evidence>
<dbReference type="InterPro" id="IPR020846">
    <property type="entry name" value="MFS_dom"/>
</dbReference>
<evidence type="ECO:0000256" key="4">
    <source>
        <dbReference type="ARBA" id="ARBA00022692"/>
    </source>
</evidence>
<dbReference type="Proteomes" id="UP000192391">
    <property type="component" value="Chromosome"/>
</dbReference>
<dbReference type="PROSITE" id="PS50850">
    <property type="entry name" value="MFS"/>
    <property type="match status" value="1"/>
</dbReference>
<name>A0AAC9W2M3_EUBLI</name>
<evidence type="ECO:0000313" key="10">
    <source>
        <dbReference type="EMBL" id="MDE1471210.1"/>
    </source>
</evidence>